<name>A0A495JNA5_9ACTN</name>
<dbReference type="GO" id="GO:0008168">
    <property type="term" value="F:methyltransferase activity"/>
    <property type="evidence" value="ECO:0007669"/>
    <property type="project" value="UniProtKB-KW"/>
</dbReference>
<keyword evidence="2" id="KW-0808">Transferase</keyword>
<evidence type="ECO:0000259" key="1">
    <source>
        <dbReference type="Pfam" id="PF13847"/>
    </source>
</evidence>
<dbReference type="PANTHER" id="PTHR43464:SF3">
    <property type="entry name" value="SAM-DEPENDENT METHYLTRANSFERASE"/>
    <property type="match status" value="1"/>
</dbReference>
<feature type="domain" description="Methyltransferase" evidence="1">
    <location>
        <begin position="51"/>
        <end position="156"/>
    </location>
</feature>
<dbReference type="InterPro" id="IPR029063">
    <property type="entry name" value="SAM-dependent_MTases_sf"/>
</dbReference>
<protein>
    <submittedName>
        <fullName evidence="2">Methyltransferase family protein</fullName>
    </submittedName>
</protein>
<dbReference type="CDD" id="cd02440">
    <property type="entry name" value="AdoMet_MTases"/>
    <property type="match status" value="1"/>
</dbReference>
<evidence type="ECO:0000313" key="3">
    <source>
        <dbReference type="Proteomes" id="UP000277671"/>
    </source>
</evidence>
<organism evidence="2 3">
    <name type="scientific">Micromonospora pisi</name>
    <dbReference type="NCBI Taxonomy" id="589240"/>
    <lineage>
        <taxon>Bacteria</taxon>
        <taxon>Bacillati</taxon>
        <taxon>Actinomycetota</taxon>
        <taxon>Actinomycetes</taxon>
        <taxon>Micromonosporales</taxon>
        <taxon>Micromonosporaceae</taxon>
        <taxon>Micromonospora</taxon>
    </lineage>
</organism>
<sequence length="265" mass="29442">MGLDTIRKTGNPGPMSLWLHELSEAEHRILNPFTHEKLMLLGAASRVGPQSRVLDLACGKGELLCRWAQGYGIRGHGVDISEVFLTAASKRAAELGVSDRVSFQYGDAAEYRAEASGYDVVSCLGATWIGGGLAGTIELMRRAVRPNGLLLVGEPYWIDPPPPGAYGAYGFGVDDFTSLSGTLDRFEAAGTDLVEVVHADADSWDRYVAQQWWTLTEWLRAYPHDPRAQQVRDFRDLSRRWHLEYGRRYFGWAVFVLRPTLAAGR</sequence>
<dbReference type="PANTHER" id="PTHR43464">
    <property type="entry name" value="METHYLTRANSFERASE"/>
    <property type="match status" value="1"/>
</dbReference>
<proteinExistence type="predicted"/>
<keyword evidence="2" id="KW-0489">Methyltransferase</keyword>
<dbReference type="InterPro" id="IPR025714">
    <property type="entry name" value="Methyltranfer_dom"/>
</dbReference>
<reference evidence="2 3" key="1">
    <citation type="submission" date="2018-10" db="EMBL/GenBank/DDBJ databases">
        <title>Sequencing the genomes of 1000 actinobacteria strains.</title>
        <authorList>
            <person name="Klenk H.-P."/>
        </authorList>
    </citation>
    <scope>NUCLEOTIDE SEQUENCE [LARGE SCALE GENOMIC DNA]</scope>
    <source>
        <strain evidence="2 3">DSM 45175</strain>
    </source>
</reference>
<dbReference type="Proteomes" id="UP000277671">
    <property type="component" value="Unassembled WGS sequence"/>
</dbReference>
<keyword evidence="3" id="KW-1185">Reference proteome</keyword>
<dbReference type="Gene3D" id="3.40.50.150">
    <property type="entry name" value="Vaccinia Virus protein VP39"/>
    <property type="match status" value="1"/>
</dbReference>
<accession>A0A495JNA5</accession>
<dbReference type="EMBL" id="RBKT01000001">
    <property type="protein sequence ID" value="RKR90413.1"/>
    <property type="molecule type" value="Genomic_DNA"/>
</dbReference>
<dbReference type="AlphaFoldDB" id="A0A495JNA5"/>
<dbReference type="Pfam" id="PF13847">
    <property type="entry name" value="Methyltransf_31"/>
    <property type="match status" value="1"/>
</dbReference>
<gene>
    <name evidence="2" type="ORF">BDK92_4785</name>
</gene>
<dbReference type="SUPFAM" id="SSF53335">
    <property type="entry name" value="S-adenosyl-L-methionine-dependent methyltransferases"/>
    <property type="match status" value="1"/>
</dbReference>
<comment type="caution">
    <text evidence="2">The sequence shown here is derived from an EMBL/GenBank/DDBJ whole genome shotgun (WGS) entry which is preliminary data.</text>
</comment>
<evidence type="ECO:0000313" key="2">
    <source>
        <dbReference type="EMBL" id="RKR90413.1"/>
    </source>
</evidence>
<dbReference type="GO" id="GO:0032259">
    <property type="term" value="P:methylation"/>
    <property type="evidence" value="ECO:0007669"/>
    <property type="project" value="UniProtKB-KW"/>
</dbReference>